<dbReference type="OMA" id="AGPRMCY"/>
<reference evidence="3" key="1">
    <citation type="journal article" date="2015" name="Genome Announc.">
        <title>Draft genome sequence of the cellulolytic fungus Chaetomium globosum.</title>
        <authorList>
            <person name="Cuomo C.A."/>
            <person name="Untereiner W.A."/>
            <person name="Ma L.-J."/>
            <person name="Grabherr M."/>
            <person name="Birren B.W."/>
        </authorList>
    </citation>
    <scope>NUCLEOTIDE SEQUENCE [LARGE SCALE GENOMIC DNA]</scope>
    <source>
        <strain evidence="3">ATCC 6205 / CBS 148.51 / DSM 1962 / NBRC 6347 / NRRL 1970</strain>
    </source>
</reference>
<dbReference type="InterPro" id="IPR036396">
    <property type="entry name" value="Cyt_P450_sf"/>
</dbReference>
<evidence type="ECO:0000313" key="3">
    <source>
        <dbReference type="Proteomes" id="UP000001056"/>
    </source>
</evidence>
<feature type="region of interest" description="Disordered" evidence="1">
    <location>
        <begin position="394"/>
        <end position="454"/>
    </location>
</feature>
<dbReference type="RefSeq" id="XP_001226523.1">
    <property type="nucleotide sequence ID" value="XM_001226522.1"/>
</dbReference>
<sequence>MLDSLSVRLGLLLGGALVSFILVLRKLYPKPYPGIPYNEASARRITGDMMDFAPIIQKTNEISDALFTVTTQKLGTPIAQVLFPGFRKPIILLEDPREIEDIIFTTPALKAQKRLWADTMSMDFLRRVAAPNIHKSTCELIELWRLKSSTKFKNQAFNVHSDFKDAALDAIWAVIVGEEPGTIQHDIKTLEDQMAGKASSGEAPSIGSFLKEQVSYIMTSIARNGNTPSPKWAQKLETYTPRYRKFRRVVKAEMHRAMETAVERYKSLEVARLEDDAADTCAMDLVLRRQILQARKAGVAPSDPTKDENMLDEMFSKPLSAPPCAPPSPPPPPPATTILNADIPYLDATCEETLRLSGTAKGSLRQALVDTHILGCPVPRGAEILMNYHVNRAPPGEAVDEGRRSATSRAAGEKRGDGLRGVAGRDLGVFEPRRWTEAGDDGTEDYGGDAGVEL</sequence>
<dbReference type="InterPro" id="IPR001128">
    <property type="entry name" value="Cyt_P450"/>
</dbReference>
<dbReference type="AlphaFoldDB" id="Q2GTV8"/>
<name>Q2GTV8_CHAGB</name>
<dbReference type="EMBL" id="CH408034">
    <property type="protein sequence ID" value="EAQ84582.1"/>
    <property type="molecule type" value="Genomic_DNA"/>
</dbReference>
<accession>Q2GTV8</accession>
<dbReference type="STRING" id="306901.Q2GTV8"/>
<dbReference type="VEuPathDB" id="FungiDB:CHGG_08596"/>
<dbReference type="OrthoDB" id="1470350at2759"/>
<gene>
    <name evidence="2" type="ORF">CHGG_08596</name>
</gene>
<dbReference type="HOGENOM" id="CLU_025001_1_0_1"/>
<dbReference type="Proteomes" id="UP000001056">
    <property type="component" value="Unassembled WGS sequence"/>
</dbReference>
<keyword evidence="3" id="KW-1185">Reference proteome</keyword>
<dbReference type="Gene3D" id="1.10.630.10">
    <property type="entry name" value="Cytochrome P450"/>
    <property type="match status" value="2"/>
</dbReference>
<dbReference type="GO" id="GO:0004497">
    <property type="term" value="F:monooxygenase activity"/>
    <property type="evidence" value="ECO:0007669"/>
    <property type="project" value="InterPro"/>
</dbReference>
<feature type="compositionally biased region" description="Acidic residues" evidence="1">
    <location>
        <begin position="438"/>
        <end position="447"/>
    </location>
</feature>
<dbReference type="SUPFAM" id="SSF48264">
    <property type="entry name" value="Cytochrome P450"/>
    <property type="match status" value="1"/>
</dbReference>
<dbReference type="GO" id="GO:0016705">
    <property type="term" value="F:oxidoreductase activity, acting on paired donors, with incorporation or reduction of molecular oxygen"/>
    <property type="evidence" value="ECO:0007669"/>
    <property type="project" value="InterPro"/>
</dbReference>
<evidence type="ECO:0000256" key="1">
    <source>
        <dbReference type="SAM" id="MobiDB-lite"/>
    </source>
</evidence>
<dbReference type="GO" id="GO:0005506">
    <property type="term" value="F:iron ion binding"/>
    <property type="evidence" value="ECO:0007669"/>
    <property type="project" value="InterPro"/>
</dbReference>
<organism evidence="2 3">
    <name type="scientific">Chaetomium globosum (strain ATCC 6205 / CBS 148.51 / DSM 1962 / NBRC 6347 / NRRL 1970)</name>
    <name type="common">Soil fungus</name>
    <dbReference type="NCBI Taxonomy" id="306901"/>
    <lineage>
        <taxon>Eukaryota</taxon>
        <taxon>Fungi</taxon>
        <taxon>Dikarya</taxon>
        <taxon>Ascomycota</taxon>
        <taxon>Pezizomycotina</taxon>
        <taxon>Sordariomycetes</taxon>
        <taxon>Sordariomycetidae</taxon>
        <taxon>Sordariales</taxon>
        <taxon>Chaetomiaceae</taxon>
        <taxon>Chaetomium</taxon>
    </lineage>
</organism>
<dbReference type="InParanoid" id="Q2GTV8"/>
<dbReference type="GeneID" id="4395103"/>
<proteinExistence type="predicted"/>
<dbReference type="eggNOG" id="KOG0157">
    <property type="taxonomic scope" value="Eukaryota"/>
</dbReference>
<dbReference type="GO" id="GO:0020037">
    <property type="term" value="F:heme binding"/>
    <property type="evidence" value="ECO:0007669"/>
    <property type="project" value="InterPro"/>
</dbReference>
<protein>
    <submittedName>
        <fullName evidence="2">Uncharacterized protein</fullName>
    </submittedName>
</protein>
<evidence type="ECO:0000313" key="2">
    <source>
        <dbReference type="EMBL" id="EAQ84582.1"/>
    </source>
</evidence>
<dbReference type="Pfam" id="PF00067">
    <property type="entry name" value="p450"/>
    <property type="match status" value="1"/>
</dbReference>